<dbReference type="FunFam" id="3.30.565.10:FF:000010">
    <property type="entry name" value="Sensor histidine kinase RcsC"/>
    <property type="match status" value="1"/>
</dbReference>
<feature type="domain" description="Response regulatory" evidence="10">
    <location>
        <begin position="701"/>
        <end position="820"/>
    </location>
</feature>
<evidence type="ECO:0000256" key="8">
    <source>
        <dbReference type="SAM" id="SignalP"/>
    </source>
</evidence>
<dbReference type="SMART" id="SM00028">
    <property type="entry name" value="TPR"/>
    <property type="match status" value="4"/>
</dbReference>
<evidence type="ECO:0000256" key="1">
    <source>
        <dbReference type="ARBA" id="ARBA00000085"/>
    </source>
</evidence>
<dbReference type="PRINTS" id="PR00344">
    <property type="entry name" value="BCTRLSENSOR"/>
</dbReference>
<feature type="transmembrane region" description="Helical" evidence="7">
    <location>
        <begin position="405"/>
        <end position="426"/>
    </location>
</feature>
<keyword evidence="6" id="KW-0175">Coiled coil</keyword>
<dbReference type="InterPro" id="IPR011006">
    <property type="entry name" value="CheY-like_superfamily"/>
</dbReference>
<feature type="signal peptide" evidence="8">
    <location>
        <begin position="1"/>
        <end position="31"/>
    </location>
</feature>
<dbReference type="EC" id="2.7.13.3" evidence="2"/>
<evidence type="ECO:0000256" key="2">
    <source>
        <dbReference type="ARBA" id="ARBA00012438"/>
    </source>
</evidence>
<feature type="chain" id="PRO_5035764054" description="histidine kinase" evidence="8">
    <location>
        <begin position="32"/>
        <end position="834"/>
    </location>
</feature>
<protein>
    <recommendedName>
        <fullName evidence="2">histidine kinase</fullName>
        <ecNumber evidence="2">2.7.13.3</ecNumber>
    </recommendedName>
</protein>
<dbReference type="AlphaFoldDB" id="A0A8T4IPB1"/>
<dbReference type="InterPro" id="IPR005467">
    <property type="entry name" value="His_kinase_dom"/>
</dbReference>
<keyword evidence="3 5" id="KW-0597">Phosphoprotein</keyword>
<dbReference type="PANTHER" id="PTHR45339">
    <property type="entry name" value="HYBRID SIGNAL TRANSDUCTION HISTIDINE KINASE J"/>
    <property type="match status" value="1"/>
</dbReference>
<feature type="coiled-coil region" evidence="6">
    <location>
        <begin position="367"/>
        <end position="399"/>
    </location>
</feature>
<dbReference type="SUPFAM" id="SSF47384">
    <property type="entry name" value="Homodimeric domain of signal transducing histidine kinase"/>
    <property type="match status" value="1"/>
</dbReference>
<dbReference type="InterPro" id="IPR036890">
    <property type="entry name" value="HATPase_C_sf"/>
</dbReference>
<dbReference type="Pfam" id="PF13424">
    <property type="entry name" value="TPR_12"/>
    <property type="match status" value="1"/>
</dbReference>
<dbReference type="CDD" id="cd00082">
    <property type="entry name" value="HisKA"/>
    <property type="match status" value="1"/>
</dbReference>
<evidence type="ECO:0000259" key="10">
    <source>
        <dbReference type="PROSITE" id="PS50110"/>
    </source>
</evidence>
<evidence type="ECO:0000259" key="9">
    <source>
        <dbReference type="PROSITE" id="PS50109"/>
    </source>
</evidence>
<evidence type="ECO:0000313" key="11">
    <source>
        <dbReference type="EMBL" id="MBR0553936.1"/>
    </source>
</evidence>
<comment type="catalytic activity">
    <reaction evidence="1">
        <text>ATP + protein L-histidine = ADP + protein N-phospho-L-histidine.</text>
        <dbReference type="EC" id="2.7.13.3"/>
    </reaction>
</comment>
<proteinExistence type="predicted"/>
<dbReference type="PANTHER" id="PTHR45339:SF3">
    <property type="entry name" value="HISTIDINE KINASE"/>
    <property type="match status" value="1"/>
</dbReference>
<keyword evidence="7" id="KW-1133">Transmembrane helix</keyword>
<comment type="caution">
    <text evidence="11">The sequence shown here is derived from an EMBL/GenBank/DDBJ whole genome shotgun (WGS) entry which is preliminary data.</text>
</comment>
<dbReference type="InterPro" id="IPR003594">
    <property type="entry name" value="HATPase_dom"/>
</dbReference>
<reference evidence="11" key="1">
    <citation type="submission" date="2021-04" db="EMBL/GenBank/DDBJ databases">
        <title>Ouciella asimina sp. nov., isolated from the surface seawater in the hydrothermal field of Okinawa Trough.</title>
        <authorList>
            <person name="Shuang W."/>
        </authorList>
    </citation>
    <scope>NUCLEOTIDE SEQUENCE</scope>
    <source>
        <strain evidence="11">LXI357</strain>
    </source>
</reference>
<dbReference type="SUPFAM" id="SSF55874">
    <property type="entry name" value="ATPase domain of HSP90 chaperone/DNA topoisomerase II/histidine kinase"/>
    <property type="match status" value="1"/>
</dbReference>
<evidence type="ECO:0000313" key="12">
    <source>
        <dbReference type="Proteomes" id="UP000676996"/>
    </source>
</evidence>
<dbReference type="Pfam" id="PF00512">
    <property type="entry name" value="HisKA"/>
    <property type="match status" value="1"/>
</dbReference>
<dbReference type="PROSITE" id="PS50109">
    <property type="entry name" value="HIS_KIN"/>
    <property type="match status" value="1"/>
</dbReference>
<evidence type="ECO:0000256" key="7">
    <source>
        <dbReference type="SAM" id="Phobius"/>
    </source>
</evidence>
<dbReference type="Proteomes" id="UP000676996">
    <property type="component" value="Unassembled WGS sequence"/>
</dbReference>
<dbReference type="SUPFAM" id="SSF52172">
    <property type="entry name" value="CheY-like"/>
    <property type="match status" value="1"/>
</dbReference>
<keyword evidence="4" id="KW-0902">Two-component regulatory system</keyword>
<dbReference type="PROSITE" id="PS51257">
    <property type="entry name" value="PROKAR_LIPOPROTEIN"/>
    <property type="match status" value="1"/>
</dbReference>
<dbReference type="Gene3D" id="3.30.565.10">
    <property type="entry name" value="Histidine kinase-like ATPase, C-terminal domain"/>
    <property type="match status" value="1"/>
</dbReference>
<keyword evidence="8" id="KW-0732">Signal</keyword>
<dbReference type="Gene3D" id="1.10.287.130">
    <property type="match status" value="1"/>
</dbReference>
<dbReference type="Pfam" id="PF02518">
    <property type="entry name" value="HATPase_c"/>
    <property type="match status" value="1"/>
</dbReference>
<dbReference type="SMART" id="SM00388">
    <property type="entry name" value="HisKA"/>
    <property type="match status" value="1"/>
</dbReference>
<feature type="modified residue" description="4-aspartylphosphate" evidence="5">
    <location>
        <position position="750"/>
    </location>
</feature>
<evidence type="ECO:0000256" key="6">
    <source>
        <dbReference type="SAM" id="Coils"/>
    </source>
</evidence>
<dbReference type="InterPro" id="IPR036097">
    <property type="entry name" value="HisK_dim/P_sf"/>
</dbReference>
<dbReference type="Gene3D" id="3.40.50.2300">
    <property type="match status" value="1"/>
</dbReference>
<sequence>MRLISPHYRWLLALVIFTISFACVAPGVALAADPAFPVGVRQQIAAAKRQMVYNPREAQESAKAAERFAKSMPGDSEEKNFTLATAQWLRAEAYLRTNAESKARPFIESALKRIANIDRPLKLRGDLLLSLVFLEMDNNEPAKALASAHEAFRIFQQVDDRRSQAKALQMIAMLYEYANDNQQAAKYYRQAGDVYHGDALIDLTQQNNLGNVLLQLEQYDGAIEQYRKALGNAKKIESAVMQVRVLGNLARAQVEADRYDEAERTLNKGLSLTDQPETRLYRWVLVVTEARIAFARKNITKAKRLISSAFQHIDPNDASAEYRDAHHIAYQIYAATGDSHLALQHLEMLKRITDKATKVASSTNAALAAARFDYKNQELRIAKLKAEELRRNVEYERAQARFQRILFISIGGATLILIGMLSFGLVTIRRSRNEVRAANTNLAASNVALERALAAKTEFLATTSHEIRTPLNGILGMTQVMLRDASLPETVRERLGVVHGAGTTMRSLVDDILDVAKMETGNMTVEQVPMNLAETLREVSRMWEEQARGRGLGFDLDLDGAPQWIESDPSRLRQVIFNLLSNALKFTQEGSVGLRAWAEQGEDGERLKIAVSDSGIGIPEEKQAEIFESFKQVDAGTTRQYGGTGLGLSICRNLSMALGGDISVESVPGEGAVFTIDLPLVRVAAPAGATQQRGEPTEDAGLLILDRNPIARSMLKALLEPRAGAVDFAGTAAEACEAVAAHNYACVLIDEATVSQDENGAFAALSDIADAAQKKSSVVAVLWKSPDAATRAAIESSGIKHLIEKPIAGAALAQRLFGGNDESQDNPPLVSRAA</sequence>
<keyword evidence="7" id="KW-0812">Transmembrane</keyword>
<name>A0A8T4IPB1_9SPHN</name>
<dbReference type="InterPro" id="IPR004358">
    <property type="entry name" value="Sig_transdc_His_kin-like_C"/>
</dbReference>
<evidence type="ECO:0000256" key="4">
    <source>
        <dbReference type="ARBA" id="ARBA00023012"/>
    </source>
</evidence>
<dbReference type="PROSITE" id="PS50110">
    <property type="entry name" value="RESPONSE_REGULATORY"/>
    <property type="match status" value="1"/>
</dbReference>
<dbReference type="InterPro" id="IPR001789">
    <property type="entry name" value="Sig_transdc_resp-reg_receiver"/>
</dbReference>
<dbReference type="EMBL" id="JAGRQC010000006">
    <property type="protein sequence ID" value="MBR0553936.1"/>
    <property type="molecule type" value="Genomic_DNA"/>
</dbReference>
<dbReference type="InterPro" id="IPR019734">
    <property type="entry name" value="TPR_rpt"/>
</dbReference>
<keyword evidence="7" id="KW-0472">Membrane</keyword>
<dbReference type="InterPro" id="IPR011990">
    <property type="entry name" value="TPR-like_helical_dom_sf"/>
</dbReference>
<accession>A0A8T4IPB1</accession>
<dbReference type="SUPFAM" id="SSF48452">
    <property type="entry name" value="TPR-like"/>
    <property type="match status" value="1"/>
</dbReference>
<dbReference type="Gene3D" id="1.25.40.10">
    <property type="entry name" value="Tetratricopeptide repeat domain"/>
    <property type="match status" value="2"/>
</dbReference>
<feature type="domain" description="Histidine kinase" evidence="9">
    <location>
        <begin position="462"/>
        <end position="682"/>
    </location>
</feature>
<dbReference type="RefSeq" id="WP_284055187.1">
    <property type="nucleotide sequence ID" value="NZ_JAGRQC010000006.1"/>
</dbReference>
<dbReference type="GO" id="GO:0000155">
    <property type="term" value="F:phosphorelay sensor kinase activity"/>
    <property type="evidence" value="ECO:0007669"/>
    <property type="project" value="InterPro"/>
</dbReference>
<gene>
    <name evidence="11" type="ORF">J7S20_15635</name>
</gene>
<keyword evidence="12" id="KW-1185">Reference proteome</keyword>
<dbReference type="InterPro" id="IPR003661">
    <property type="entry name" value="HisK_dim/P_dom"/>
</dbReference>
<evidence type="ECO:0000256" key="5">
    <source>
        <dbReference type="PROSITE-ProRule" id="PRU00169"/>
    </source>
</evidence>
<organism evidence="11 12">
    <name type="scientific">Stakelama marina</name>
    <dbReference type="NCBI Taxonomy" id="2826939"/>
    <lineage>
        <taxon>Bacteria</taxon>
        <taxon>Pseudomonadati</taxon>
        <taxon>Pseudomonadota</taxon>
        <taxon>Alphaproteobacteria</taxon>
        <taxon>Sphingomonadales</taxon>
        <taxon>Sphingomonadaceae</taxon>
        <taxon>Stakelama</taxon>
    </lineage>
</organism>
<dbReference type="CDD" id="cd16922">
    <property type="entry name" value="HATPase_EvgS-ArcB-TorS-like"/>
    <property type="match status" value="1"/>
</dbReference>
<dbReference type="SMART" id="SM00387">
    <property type="entry name" value="HATPase_c"/>
    <property type="match status" value="1"/>
</dbReference>
<evidence type="ECO:0000256" key="3">
    <source>
        <dbReference type="ARBA" id="ARBA00022553"/>
    </source>
</evidence>